<dbReference type="Proteomes" id="UP001159042">
    <property type="component" value="Unassembled WGS sequence"/>
</dbReference>
<dbReference type="AlphaFoldDB" id="A0AAV8VQD6"/>
<feature type="transmembrane region" description="Helical" evidence="5">
    <location>
        <begin position="170"/>
        <end position="186"/>
    </location>
</feature>
<dbReference type="SUPFAM" id="SSF81321">
    <property type="entry name" value="Family A G protein-coupled receptor-like"/>
    <property type="match status" value="1"/>
</dbReference>
<keyword evidence="3 5" id="KW-1133">Transmembrane helix</keyword>
<dbReference type="PANTHER" id="PTHR47760:SF1">
    <property type="entry name" value="G-PROTEIN COUPLED RECEPTORS FAMILY 1 PROFILE DOMAIN-CONTAINING PROTEIN"/>
    <property type="match status" value="1"/>
</dbReference>
<dbReference type="Gene3D" id="1.20.1070.10">
    <property type="entry name" value="Rhodopsin 7-helix transmembrane proteins"/>
    <property type="match status" value="1"/>
</dbReference>
<reference evidence="7 8" key="1">
    <citation type="journal article" date="2023" name="Insect Mol. Biol.">
        <title>Genome sequencing provides insights into the evolution of gene families encoding plant cell wall-degrading enzymes in longhorned beetles.</title>
        <authorList>
            <person name="Shin N.R."/>
            <person name="Okamura Y."/>
            <person name="Kirsch R."/>
            <person name="Pauchet Y."/>
        </authorList>
    </citation>
    <scope>NUCLEOTIDE SEQUENCE [LARGE SCALE GENOMIC DNA]</scope>
    <source>
        <strain evidence="7">EAD_L_NR</strain>
    </source>
</reference>
<name>A0AAV8VQD6_9CUCU</name>
<keyword evidence="4 5" id="KW-0472">Membrane</keyword>
<evidence type="ECO:0000313" key="7">
    <source>
        <dbReference type="EMBL" id="KAJ8916320.1"/>
    </source>
</evidence>
<keyword evidence="8" id="KW-1185">Reference proteome</keyword>
<dbReference type="InterPro" id="IPR017452">
    <property type="entry name" value="GPCR_Rhodpsn_7TM"/>
</dbReference>
<feature type="transmembrane region" description="Helical" evidence="5">
    <location>
        <begin position="133"/>
        <end position="154"/>
    </location>
</feature>
<sequence>MNEKFVVLDLGTILYSVITPIICSFGICGNTLSLMVLKRRELMGSIYTYLAVLAATDLMMSFILLFGGLSRGALYYKGWATYDALVGLPLGGAINTLSVIATVAVTVDRVLYLWNPVKCTKPRFCNPIIARKIMAGSMILSIVLNIPYCFIFTWNDKDILVTTDFFDSEFYMVFNWFMLFFSPSYLV</sequence>
<protein>
    <recommendedName>
        <fullName evidence="6">G-protein coupled receptors family 1 profile domain-containing protein</fullName>
    </recommendedName>
</protein>
<dbReference type="GO" id="GO:0016020">
    <property type="term" value="C:membrane"/>
    <property type="evidence" value="ECO:0007669"/>
    <property type="project" value="UniProtKB-SubCell"/>
</dbReference>
<proteinExistence type="predicted"/>
<evidence type="ECO:0000256" key="3">
    <source>
        <dbReference type="ARBA" id="ARBA00022989"/>
    </source>
</evidence>
<feature type="transmembrane region" description="Helical" evidence="5">
    <location>
        <begin position="90"/>
        <end position="112"/>
    </location>
</feature>
<gene>
    <name evidence="7" type="ORF">NQ315_005015</name>
</gene>
<dbReference type="InterPro" id="IPR053093">
    <property type="entry name" value="GPCR-like"/>
</dbReference>
<comment type="subcellular location">
    <subcellularLocation>
        <location evidence="1">Membrane</location>
    </subcellularLocation>
</comment>
<evidence type="ECO:0000313" key="8">
    <source>
        <dbReference type="Proteomes" id="UP001159042"/>
    </source>
</evidence>
<accession>A0AAV8VQD6</accession>
<evidence type="ECO:0000256" key="2">
    <source>
        <dbReference type="ARBA" id="ARBA00022692"/>
    </source>
</evidence>
<feature type="domain" description="G-protein coupled receptors family 1 profile" evidence="6">
    <location>
        <begin position="29"/>
        <end position="187"/>
    </location>
</feature>
<dbReference type="PROSITE" id="PS50262">
    <property type="entry name" value="G_PROTEIN_RECEP_F1_2"/>
    <property type="match status" value="1"/>
</dbReference>
<keyword evidence="2 5" id="KW-0812">Transmembrane</keyword>
<evidence type="ECO:0000259" key="6">
    <source>
        <dbReference type="PROSITE" id="PS50262"/>
    </source>
</evidence>
<comment type="caution">
    <text evidence="7">The sequence shown here is derived from an EMBL/GenBank/DDBJ whole genome shotgun (WGS) entry which is preliminary data.</text>
</comment>
<feature type="transmembrane region" description="Helical" evidence="5">
    <location>
        <begin position="12"/>
        <end position="37"/>
    </location>
</feature>
<evidence type="ECO:0000256" key="4">
    <source>
        <dbReference type="ARBA" id="ARBA00023136"/>
    </source>
</evidence>
<dbReference type="PANTHER" id="PTHR47760">
    <property type="entry name" value="G-PROTEIN COUPLED RECEPTOR B0563.6-LIKE PROTEIN-RELATED"/>
    <property type="match status" value="1"/>
</dbReference>
<feature type="transmembrane region" description="Helical" evidence="5">
    <location>
        <begin position="49"/>
        <end position="70"/>
    </location>
</feature>
<dbReference type="EMBL" id="JANEYG010000043">
    <property type="protein sequence ID" value="KAJ8916320.1"/>
    <property type="molecule type" value="Genomic_DNA"/>
</dbReference>
<evidence type="ECO:0000256" key="1">
    <source>
        <dbReference type="ARBA" id="ARBA00004370"/>
    </source>
</evidence>
<organism evidence="7 8">
    <name type="scientific">Exocentrus adspersus</name>
    <dbReference type="NCBI Taxonomy" id="1586481"/>
    <lineage>
        <taxon>Eukaryota</taxon>
        <taxon>Metazoa</taxon>
        <taxon>Ecdysozoa</taxon>
        <taxon>Arthropoda</taxon>
        <taxon>Hexapoda</taxon>
        <taxon>Insecta</taxon>
        <taxon>Pterygota</taxon>
        <taxon>Neoptera</taxon>
        <taxon>Endopterygota</taxon>
        <taxon>Coleoptera</taxon>
        <taxon>Polyphaga</taxon>
        <taxon>Cucujiformia</taxon>
        <taxon>Chrysomeloidea</taxon>
        <taxon>Cerambycidae</taxon>
        <taxon>Lamiinae</taxon>
        <taxon>Acanthocinini</taxon>
        <taxon>Exocentrus</taxon>
    </lineage>
</organism>
<evidence type="ECO:0000256" key="5">
    <source>
        <dbReference type="SAM" id="Phobius"/>
    </source>
</evidence>